<reference evidence="2 3" key="1">
    <citation type="submission" date="2020-01" db="EMBL/GenBank/DDBJ databases">
        <title>Bacteria diversity of Porities sp.</title>
        <authorList>
            <person name="Wang G."/>
        </authorList>
    </citation>
    <scope>NUCLEOTIDE SEQUENCE [LARGE SCALE GENOMIC DNA]</scope>
    <source>
        <strain evidence="2 3">R33</strain>
    </source>
</reference>
<dbReference type="AlphaFoldDB" id="A0A6L9EG89"/>
<dbReference type="PROSITE" id="PS50943">
    <property type="entry name" value="HTH_CROC1"/>
    <property type="match status" value="1"/>
</dbReference>
<dbReference type="InterPro" id="IPR001387">
    <property type="entry name" value="Cro/C1-type_HTH"/>
</dbReference>
<keyword evidence="3" id="KW-1185">Reference proteome</keyword>
<dbReference type="Pfam" id="PF12844">
    <property type="entry name" value="HTH_19"/>
    <property type="match status" value="1"/>
</dbReference>
<comment type="caution">
    <text evidence="2">The sequence shown here is derived from an EMBL/GenBank/DDBJ whole genome shotgun (WGS) entry which is preliminary data.</text>
</comment>
<accession>A0A6L9EG89</accession>
<dbReference type="SUPFAM" id="SSF47413">
    <property type="entry name" value="lambda repressor-like DNA-binding domains"/>
    <property type="match status" value="1"/>
</dbReference>
<dbReference type="RefSeq" id="WP_161436705.1">
    <property type="nucleotide sequence ID" value="NZ_WXYO01000007.1"/>
</dbReference>
<dbReference type="SMART" id="SM00530">
    <property type="entry name" value="HTH_XRE"/>
    <property type="match status" value="1"/>
</dbReference>
<proteinExistence type="predicted"/>
<dbReference type="Proteomes" id="UP000475249">
    <property type="component" value="Unassembled WGS sequence"/>
</dbReference>
<evidence type="ECO:0000313" key="3">
    <source>
        <dbReference type="Proteomes" id="UP000475249"/>
    </source>
</evidence>
<evidence type="ECO:0000313" key="2">
    <source>
        <dbReference type="EMBL" id="NAS13676.1"/>
    </source>
</evidence>
<organism evidence="2 3">
    <name type="scientific">Poritiphilus flavus</name>
    <dbReference type="NCBI Taxonomy" id="2697053"/>
    <lineage>
        <taxon>Bacteria</taxon>
        <taxon>Pseudomonadati</taxon>
        <taxon>Bacteroidota</taxon>
        <taxon>Flavobacteriia</taxon>
        <taxon>Flavobacteriales</taxon>
        <taxon>Flavobacteriaceae</taxon>
        <taxon>Poritiphilus</taxon>
    </lineage>
</organism>
<dbReference type="CDD" id="cd00093">
    <property type="entry name" value="HTH_XRE"/>
    <property type="match status" value="1"/>
</dbReference>
<feature type="domain" description="HTH cro/C1-type" evidence="1">
    <location>
        <begin position="11"/>
        <end position="65"/>
    </location>
</feature>
<dbReference type="GO" id="GO:0003677">
    <property type="term" value="F:DNA binding"/>
    <property type="evidence" value="ECO:0007669"/>
    <property type="project" value="InterPro"/>
</dbReference>
<dbReference type="Gene3D" id="1.10.260.40">
    <property type="entry name" value="lambda repressor-like DNA-binding domains"/>
    <property type="match status" value="1"/>
</dbReference>
<name>A0A6L9EG89_9FLAO</name>
<evidence type="ECO:0000259" key="1">
    <source>
        <dbReference type="PROSITE" id="PS50943"/>
    </source>
</evidence>
<protein>
    <submittedName>
        <fullName evidence="2">Helix-turn-helix domain-containing protein</fullName>
    </submittedName>
</protein>
<dbReference type="EMBL" id="WXYO01000007">
    <property type="protein sequence ID" value="NAS13676.1"/>
    <property type="molecule type" value="Genomic_DNA"/>
</dbReference>
<sequence length="107" mass="12402">MNNKKTFGETVKSLREVRRLTLKDVSSKLDIDISTLGKIEKNQRSASKELIAKISQFFNVDEKQLHIDFLSDKVAYQLEDERYATEVLRVAEAKVKYLKQKDSNEAH</sequence>
<gene>
    <name evidence="2" type="ORF">GTQ38_16805</name>
</gene>
<dbReference type="InterPro" id="IPR010982">
    <property type="entry name" value="Lambda_DNA-bd_dom_sf"/>
</dbReference>